<dbReference type="InterPro" id="IPR010343">
    <property type="entry name" value="ArAE_1"/>
</dbReference>
<protein>
    <submittedName>
        <fullName evidence="8">Uncharacterized membrane protein YgaE (UPF0421/DUF939 family)</fullName>
    </submittedName>
</protein>
<evidence type="ECO:0000313" key="8">
    <source>
        <dbReference type="EMBL" id="MBP1935873.1"/>
    </source>
</evidence>
<dbReference type="InterPro" id="IPR021062">
    <property type="entry name" value="ArAE_1_C"/>
</dbReference>
<reference evidence="8 9" key="1">
    <citation type="submission" date="2021-03" db="EMBL/GenBank/DDBJ databases">
        <title>Genomic Encyclopedia of Type Strains, Phase IV (KMG-IV): sequencing the most valuable type-strain genomes for metagenomic binning, comparative biology and taxonomic classification.</title>
        <authorList>
            <person name="Goeker M."/>
        </authorList>
    </citation>
    <scope>NUCLEOTIDE SEQUENCE [LARGE SCALE GENOMIC DNA]</scope>
    <source>
        <strain evidence="8 9">DSM 23491</strain>
    </source>
</reference>
<feature type="transmembrane region" description="Helical" evidence="6">
    <location>
        <begin position="122"/>
        <end position="139"/>
    </location>
</feature>
<evidence type="ECO:0000259" key="7">
    <source>
        <dbReference type="Pfam" id="PF11728"/>
    </source>
</evidence>
<dbReference type="PANTHER" id="PTHR40064">
    <property type="entry name" value="MEMBRANE PROTEIN-RELATED"/>
    <property type="match status" value="1"/>
</dbReference>
<keyword evidence="5 6" id="KW-0472">Membrane</keyword>
<evidence type="ECO:0000256" key="2">
    <source>
        <dbReference type="ARBA" id="ARBA00022475"/>
    </source>
</evidence>
<comment type="subcellular location">
    <subcellularLocation>
        <location evidence="1">Cell membrane</location>
        <topology evidence="1">Multi-pass membrane protein</topology>
    </subcellularLocation>
</comment>
<dbReference type="InterPro" id="IPR038323">
    <property type="entry name" value="ArAE_1_C_sf"/>
</dbReference>
<accession>A0ABS4H023</accession>
<feature type="domain" description="Putative aromatic acid exporter C-terminal" evidence="7">
    <location>
        <begin position="144"/>
        <end position="306"/>
    </location>
</feature>
<evidence type="ECO:0000256" key="5">
    <source>
        <dbReference type="ARBA" id="ARBA00023136"/>
    </source>
</evidence>
<keyword evidence="3 6" id="KW-0812">Transmembrane</keyword>
<dbReference type="EMBL" id="JAGGKP010000001">
    <property type="protein sequence ID" value="MBP1935873.1"/>
    <property type="molecule type" value="Genomic_DNA"/>
</dbReference>
<organism evidence="8 9">
    <name type="scientific">Paenibacillus sediminis</name>
    <dbReference type="NCBI Taxonomy" id="664909"/>
    <lineage>
        <taxon>Bacteria</taxon>
        <taxon>Bacillati</taxon>
        <taxon>Bacillota</taxon>
        <taxon>Bacilli</taxon>
        <taxon>Bacillales</taxon>
        <taxon>Paenibacillaceae</taxon>
        <taxon>Paenibacillus</taxon>
    </lineage>
</organism>
<dbReference type="InterPro" id="IPR052984">
    <property type="entry name" value="UPF0421"/>
</dbReference>
<keyword evidence="2" id="KW-1003">Cell membrane</keyword>
<dbReference type="Gene3D" id="1.20.120.940">
    <property type="entry name" value="Putative aromatic acid exporter, C-terminal domain"/>
    <property type="match status" value="1"/>
</dbReference>
<dbReference type="Pfam" id="PF11728">
    <property type="entry name" value="ArAE_1_C"/>
    <property type="match status" value="1"/>
</dbReference>
<feature type="transmembrane region" description="Helical" evidence="6">
    <location>
        <begin position="12"/>
        <end position="36"/>
    </location>
</feature>
<dbReference type="PANTHER" id="PTHR40064:SF1">
    <property type="entry name" value="MEMBRANE PROTEIN"/>
    <property type="match status" value="1"/>
</dbReference>
<evidence type="ECO:0000313" key="9">
    <source>
        <dbReference type="Proteomes" id="UP001519273"/>
    </source>
</evidence>
<comment type="caution">
    <text evidence="8">The sequence shown here is derived from an EMBL/GenBank/DDBJ whole genome shotgun (WGS) entry which is preliminary data.</text>
</comment>
<dbReference type="RefSeq" id="WP_209845513.1">
    <property type="nucleotide sequence ID" value="NZ_CBCRVE010000001.1"/>
</dbReference>
<evidence type="ECO:0000256" key="1">
    <source>
        <dbReference type="ARBA" id="ARBA00004651"/>
    </source>
</evidence>
<evidence type="ECO:0000256" key="6">
    <source>
        <dbReference type="SAM" id="Phobius"/>
    </source>
</evidence>
<evidence type="ECO:0000256" key="4">
    <source>
        <dbReference type="ARBA" id="ARBA00022989"/>
    </source>
</evidence>
<name>A0ABS4H023_9BACL</name>
<keyword evidence="9" id="KW-1185">Reference proteome</keyword>
<feature type="transmembrane region" description="Helical" evidence="6">
    <location>
        <begin position="57"/>
        <end position="83"/>
    </location>
</feature>
<keyword evidence="4 6" id="KW-1133">Transmembrane helix</keyword>
<proteinExistence type="predicted"/>
<dbReference type="Pfam" id="PF06081">
    <property type="entry name" value="ArAE_1"/>
    <property type="match status" value="1"/>
</dbReference>
<gene>
    <name evidence="8" type="ORF">J2Z20_000734</name>
</gene>
<dbReference type="Proteomes" id="UP001519273">
    <property type="component" value="Unassembled WGS sequence"/>
</dbReference>
<sequence>MGFRVIKTAIATLLAVMIAGAFGFKGATSAGILAILGVDVTRKRSLRTVTARFFASLLGLFFAFMLFAIFGFHFWVLALYILAAFPVITKAGFKEGIVTSSVVVFHVFTRAELSVQSLLTEIWLLIIGLGCAMIVNLIYMPKAESELMKIRTQVDDIYSIIFKQIAVTLRNPEYVWDGHEIIEAGEIIQQGLTMAKKALENQLVSPNEKWNIYFYMRRQQLDSIQNMMQLISQVYQKTPQCEFVSELFEQLSIDVKNPAYTGTTEKLLIKLEQDFKLMDLPATREEFEIRSALLQLCRELSHYLKIAKKDKTDVML</sequence>
<evidence type="ECO:0000256" key="3">
    <source>
        <dbReference type="ARBA" id="ARBA00022692"/>
    </source>
</evidence>